<reference evidence="1 2" key="1">
    <citation type="journal article" date="2022" name="DNA Res.">
        <title>Chromosomal-level genome assembly of the orchid tree Bauhinia variegata (Leguminosae; Cercidoideae) supports the allotetraploid origin hypothesis of Bauhinia.</title>
        <authorList>
            <person name="Zhong Y."/>
            <person name="Chen Y."/>
            <person name="Zheng D."/>
            <person name="Pang J."/>
            <person name="Liu Y."/>
            <person name="Luo S."/>
            <person name="Meng S."/>
            <person name="Qian L."/>
            <person name="Wei D."/>
            <person name="Dai S."/>
            <person name="Zhou R."/>
        </authorList>
    </citation>
    <scope>NUCLEOTIDE SEQUENCE [LARGE SCALE GENOMIC DNA]</scope>
    <source>
        <strain evidence="1">BV-YZ2020</strain>
    </source>
</reference>
<keyword evidence="2" id="KW-1185">Reference proteome</keyword>
<organism evidence="1 2">
    <name type="scientific">Bauhinia variegata</name>
    <name type="common">Purple orchid tree</name>
    <name type="synonym">Phanera variegata</name>
    <dbReference type="NCBI Taxonomy" id="167791"/>
    <lineage>
        <taxon>Eukaryota</taxon>
        <taxon>Viridiplantae</taxon>
        <taxon>Streptophyta</taxon>
        <taxon>Embryophyta</taxon>
        <taxon>Tracheophyta</taxon>
        <taxon>Spermatophyta</taxon>
        <taxon>Magnoliopsida</taxon>
        <taxon>eudicotyledons</taxon>
        <taxon>Gunneridae</taxon>
        <taxon>Pentapetalae</taxon>
        <taxon>rosids</taxon>
        <taxon>fabids</taxon>
        <taxon>Fabales</taxon>
        <taxon>Fabaceae</taxon>
        <taxon>Cercidoideae</taxon>
        <taxon>Cercideae</taxon>
        <taxon>Bauhiniinae</taxon>
        <taxon>Bauhinia</taxon>
    </lineage>
</organism>
<proteinExistence type="predicted"/>
<comment type="caution">
    <text evidence="1">The sequence shown here is derived from an EMBL/GenBank/DDBJ whole genome shotgun (WGS) entry which is preliminary data.</text>
</comment>
<evidence type="ECO:0000313" key="1">
    <source>
        <dbReference type="EMBL" id="KAI4300978.1"/>
    </source>
</evidence>
<name>A0ACB9KUS3_BAUVA</name>
<dbReference type="EMBL" id="CM039438">
    <property type="protein sequence ID" value="KAI4300978.1"/>
    <property type="molecule type" value="Genomic_DNA"/>
</dbReference>
<evidence type="ECO:0000313" key="2">
    <source>
        <dbReference type="Proteomes" id="UP000828941"/>
    </source>
</evidence>
<protein>
    <submittedName>
        <fullName evidence="1">Uncharacterized protein</fullName>
    </submittedName>
</protein>
<accession>A0ACB9KUS3</accession>
<dbReference type="Proteomes" id="UP000828941">
    <property type="component" value="Chromosome 13"/>
</dbReference>
<sequence length="414" mass="45664">MGFFESSSSLCPSNQHCSKWAEEYMSYCLCSVKDGTSFALGVISVISWGVAEIPQLITNYKEKSAEGLSLTFLMTWLLGDLFNLSGCMLEPATLPTQYYMAVLYTITTLALASQSIYYGHIYPRLKYNRLLKHSKHGIVDTHTKGKRRNSDRKQASDANQSNGFDTSNRQGTGLSSPIPLPALPQISPGRELYYQSARYLSRSHTPTAGSVLAQRMTPPSPHMLNSIEEPLLSSAVLTQSAPALKIKTTLCLVSTLTLFGVYNLYQSPDGRVRSMVSKPRQEFVIRVGRKLFQVNGFQLPEHGSSGSSGIGSFLGSAMAAIYMGGRLPQICLNIKRGNVQGLNPLMFIFALVGNVTYVASILVSSLDWSKIRPNLPWLVDAGGCVLLDSFILIQFIYFHYRNCQDLECKCESVA</sequence>
<gene>
    <name evidence="1" type="ORF">L6164_034301</name>
</gene>